<dbReference type="InterPro" id="IPR011990">
    <property type="entry name" value="TPR-like_helical_dom_sf"/>
</dbReference>
<dbReference type="InterPro" id="IPR050469">
    <property type="entry name" value="Diguanylate_Cyclase"/>
</dbReference>
<comment type="caution">
    <text evidence="3">The sequence shown here is derived from an EMBL/GenBank/DDBJ whole genome shotgun (WGS) entry which is preliminary data.</text>
</comment>
<dbReference type="InterPro" id="IPR043128">
    <property type="entry name" value="Rev_trsase/Diguanyl_cyclase"/>
</dbReference>
<dbReference type="SMART" id="SM00267">
    <property type="entry name" value="GGDEF"/>
    <property type="match status" value="1"/>
</dbReference>
<evidence type="ECO:0000313" key="4">
    <source>
        <dbReference type="Proteomes" id="UP000643810"/>
    </source>
</evidence>
<dbReference type="CDD" id="cd01949">
    <property type="entry name" value="GGDEF"/>
    <property type="match status" value="1"/>
</dbReference>
<keyword evidence="1" id="KW-0802">TPR repeat</keyword>
<dbReference type="NCBIfam" id="TIGR00254">
    <property type="entry name" value="GGDEF"/>
    <property type="match status" value="1"/>
</dbReference>
<dbReference type="PANTHER" id="PTHR45138:SF9">
    <property type="entry name" value="DIGUANYLATE CYCLASE DGCM-RELATED"/>
    <property type="match status" value="1"/>
</dbReference>
<proteinExistence type="predicted"/>
<keyword evidence="4" id="KW-1185">Reference proteome</keyword>
<name>A0ABR7GFE2_9FIRM</name>
<evidence type="ECO:0000259" key="2">
    <source>
        <dbReference type="PROSITE" id="PS50887"/>
    </source>
</evidence>
<gene>
    <name evidence="3" type="ORF">H8R94_02615</name>
</gene>
<dbReference type="SUPFAM" id="SSF48452">
    <property type="entry name" value="TPR-like"/>
    <property type="match status" value="1"/>
</dbReference>
<dbReference type="SMART" id="SM00028">
    <property type="entry name" value="TPR"/>
    <property type="match status" value="3"/>
</dbReference>
<feature type="domain" description="GGDEF" evidence="2">
    <location>
        <begin position="402"/>
        <end position="540"/>
    </location>
</feature>
<protein>
    <submittedName>
        <fullName evidence="3">GGDEF domain-containing protein</fullName>
    </submittedName>
</protein>
<dbReference type="Gene3D" id="3.30.70.270">
    <property type="match status" value="1"/>
</dbReference>
<dbReference type="InterPro" id="IPR029787">
    <property type="entry name" value="Nucleotide_cyclase"/>
</dbReference>
<accession>A0ABR7GFE2</accession>
<dbReference type="Pfam" id="PF00990">
    <property type="entry name" value="GGDEF"/>
    <property type="match status" value="1"/>
</dbReference>
<dbReference type="RefSeq" id="WP_158575144.1">
    <property type="nucleotide sequence ID" value="NZ_JACOPG010000001.1"/>
</dbReference>
<reference evidence="3 4" key="1">
    <citation type="submission" date="2020-08" db="EMBL/GenBank/DDBJ databases">
        <title>Genome public.</title>
        <authorList>
            <person name="Liu C."/>
            <person name="Sun Q."/>
        </authorList>
    </citation>
    <scope>NUCLEOTIDE SEQUENCE [LARGE SCALE GENOMIC DNA]</scope>
    <source>
        <strain evidence="3 4">NSJ-9</strain>
    </source>
</reference>
<feature type="repeat" description="TPR" evidence="1">
    <location>
        <begin position="91"/>
        <end position="124"/>
    </location>
</feature>
<dbReference type="PROSITE" id="PS50005">
    <property type="entry name" value="TPR"/>
    <property type="match status" value="1"/>
</dbReference>
<evidence type="ECO:0000313" key="3">
    <source>
        <dbReference type="EMBL" id="MBC5685516.1"/>
    </source>
</evidence>
<organism evidence="3 4">
    <name type="scientific">Roseburia lenta</name>
    <dbReference type="NCBI Taxonomy" id="2763061"/>
    <lineage>
        <taxon>Bacteria</taxon>
        <taxon>Bacillati</taxon>
        <taxon>Bacillota</taxon>
        <taxon>Clostridia</taxon>
        <taxon>Lachnospirales</taxon>
        <taxon>Lachnospiraceae</taxon>
        <taxon>Roseburia</taxon>
    </lineage>
</organism>
<dbReference type="SUPFAM" id="SSF55073">
    <property type="entry name" value="Nucleotide cyclase"/>
    <property type="match status" value="1"/>
</dbReference>
<dbReference type="PROSITE" id="PS50887">
    <property type="entry name" value="GGDEF"/>
    <property type="match status" value="1"/>
</dbReference>
<dbReference type="Proteomes" id="UP000643810">
    <property type="component" value="Unassembled WGS sequence"/>
</dbReference>
<sequence length="543" mass="63390">MERFEPEIEACVAEVKERFPMIFTPLYRQFRRYCEKLFEYAAREQSDYLFALAYFYMMEYYASDNDCVNAISCGHEGIKYQLATQEYELVARTYNVLGVCNFVMGNFTKAVDYYLSSIDYSKEYRFAQIHGMAASNLADLFRYNNVYERAMFYYAEAEEYIIKSGEAETKETTFNNMNCMLCNKGYCLLNIGKIDEATECGERIIDNIYKNPDIPYVQFGVHTFLATLYLARDERSKAEFHLGMAQKDFHQSDNYTDYLDDIRAYIQVYMDLEQYDEVTRILNYFIKKCEQDNASFFIYSMFMEKRIRCAAILKDQVGYLEYTKCFLESYWERGIYNLEAVVQAESAHNEHKRIMHMQKEITEQNEKLMIKSNHDALTGLPNRAYWHSYAEDALAKAIRNGTTFGVEILDIDFFKSVNDTYGHIDGDHYLVHVADALSSLVQENEDVFAARYGGDEFVLVYTGKTDEEICQMMAHLKSNMERIALPGTSPVGVDYITLSQGCCHCVPETKNRLWDYLATADKLLYQVKKDGKNNYKVGRWITE</sequence>
<evidence type="ECO:0000256" key="1">
    <source>
        <dbReference type="PROSITE-ProRule" id="PRU00339"/>
    </source>
</evidence>
<dbReference type="Gene3D" id="1.25.40.10">
    <property type="entry name" value="Tetratricopeptide repeat domain"/>
    <property type="match status" value="2"/>
</dbReference>
<dbReference type="PANTHER" id="PTHR45138">
    <property type="entry name" value="REGULATORY COMPONENTS OF SENSORY TRANSDUCTION SYSTEM"/>
    <property type="match status" value="1"/>
</dbReference>
<dbReference type="InterPro" id="IPR000160">
    <property type="entry name" value="GGDEF_dom"/>
</dbReference>
<dbReference type="InterPro" id="IPR019734">
    <property type="entry name" value="TPR_rpt"/>
</dbReference>
<dbReference type="EMBL" id="JACOPG010000001">
    <property type="protein sequence ID" value="MBC5685516.1"/>
    <property type="molecule type" value="Genomic_DNA"/>
</dbReference>